<dbReference type="RefSeq" id="WP_071614495.1">
    <property type="nucleotide sequence ID" value="NZ_CP015756.1"/>
</dbReference>
<sequence>MLMRVLKRLAAGDRYSNKLMAKELGIDEGMVEQMLIQLAQMKYIEKEDMTSCSGGCNCGNGSKKASCCSSKTDIIMWRITSKGKEAALRVAH</sequence>
<dbReference type="SUPFAM" id="SSF46785">
    <property type="entry name" value="Winged helix' DNA-binding domain"/>
    <property type="match status" value="1"/>
</dbReference>
<dbReference type="InterPro" id="IPR015102">
    <property type="entry name" value="Tscrpt_reg_HTH_FeoC"/>
</dbReference>
<dbReference type="Gene3D" id="1.10.10.10">
    <property type="entry name" value="Winged helix-like DNA-binding domain superfamily/Winged helix DNA-binding domain"/>
    <property type="match status" value="1"/>
</dbReference>
<dbReference type="OrthoDB" id="1914215at2"/>
<dbReference type="InterPro" id="IPR036390">
    <property type="entry name" value="WH_DNA-bd_sf"/>
</dbReference>
<dbReference type="Proteomes" id="UP000182569">
    <property type="component" value="Chromosome"/>
</dbReference>
<dbReference type="AlphaFoldDB" id="A0A1J0GLE7"/>
<accession>A0A1J0GLE7</accession>
<evidence type="ECO:0000259" key="1">
    <source>
        <dbReference type="Pfam" id="PF09012"/>
    </source>
</evidence>
<dbReference type="Pfam" id="PF09012">
    <property type="entry name" value="FeoC"/>
    <property type="match status" value="1"/>
</dbReference>
<evidence type="ECO:0000313" key="3">
    <source>
        <dbReference type="Proteomes" id="UP000182569"/>
    </source>
</evidence>
<reference evidence="3" key="1">
    <citation type="journal article" date="2016" name="Front. Microbiol.">
        <title>Complete Genome Sequence of Clostridium estertheticum DSM 8809, a Microbe Identified in Spoiled Vacuum Packed Beef.</title>
        <authorList>
            <person name="Yu Z."/>
            <person name="Gunn L."/>
            <person name="Brennan E."/>
            <person name="Reid R."/>
            <person name="Wall P.G."/>
            <person name="Gaora O.P."/>
            <person name="Hurley D."/>
            <person name="Bolton D."/>
            <person name="Fanning S."/>
        </authorList>
    </citation>
    <scope>NUCLEOTIDE SEQUENCE [LARGE SCALE GENOMIC DNA]</scope>
    <source>
        <strain evidence="3">DSM 8809</strain>
    </source>
</reference>
<evidence type="ECO:0000313" key="2">
    <source>
        <dbReference type="EMBL" id="APC42204.1"/>
    </source>
</evidence>
<protein>
    <submittedName>
        <fullName evidence="2">Transcriptional regulator</fullName>
    </submittedName>
</protein>
<dbReference type="STRING" id="1552.A7L45_20145"/>
<dbReference type="EMBL" id="CP015756">
    <property type="protein sequence ID" value="APC42204.1"/>
    <property type="molecule type" value="Genomic_DNA"/>
</dbReference>
<name>A0A1J0GLE7_9CLOT</name>
<dbReference type="KEGG" id="ceu:A7L45_20145"/>
<dbReference type="InterPro" id="IPR036388">
    <property type="entry name" value="WH-like_DNA-bd_sf"/>
</dbReference>
<gene>
    <name evidence="2" type="ORF">A7L45_20145</name>
</gene>
<organism evidence="2 3">
    <name type="scientific">Clostridium estertheticum subsp. estertheticum</name>
    <dbReference type="NCBI Taxonomy" id="1552"/>
    <lineage>
        <taxon>Bacteria</taxon>
        <taxon>Bacillati</taxon>
        <taxon>Bacillota</taxon>
        <taxon>Clostridia</taxon>
        <taxon>Eubacteriales</taxon>
        <taxon>Clostridiaceae</taxon>
        <taxon>Clostridium</taxon>
    </lineage>
</organism>
<keyword evidence="3" id="KW-1185">Reference proteome</keyword>
<proteinExistence type="predicted"/>
<feature type="domain" description="Transcriptional regulator HTH-type FeoC" evidence="1">
    <location>
        <begin position="7"/>
        <end position="62"/>
    </location>
</feature>